<proteinExistence type="predicted"/>
<dbReference type="Proteomes" id="UP000641646">
    <property type="component" value="Unassembled WGS sequence"/>
</dbReference>
<dbReference type="RefSeq" id="WP_190465545.1">
    <property type="nucleotide sequence ID" value="NZ_JACJPW010000040.1"/>
</dbReference>
<feature type="chain" id="PRO_5037542609" evidence="2">
    <location>
        <begin position="24"/>
        <end position="406"/>
    </location>
</feature>
<evidence type="ECO:0000256" key="2">
    <source>
        <dbReference type="SAM" id="SignalP"/>
    </source>
</evidence>
<reference evidence="3" key="2">
    <citation type="submission" date="2020-08" db="EMBL/GenBank/DDBJ databases">
        <authorList>
            <person name="Chen M."/>
            <person name="Teng W."/>
            <person name="Zhao L."/>
            <person name="Hu C."/>
            <person name="Zhou Y."/>
            <person name="Han B."/>
            <person name="Song L."/>
            <person name="Shu W."/>
        </authorList>
    </citation>
    <scope>NUCLEOTIDE SEQUENCE</scope>
    <source>
        <strain evidence="3">FACHB-1375</strain>
    </source>
</reference>
<name>A0A926VF20_9CYAN</name>
<keyword evidence="4" id="KW-1185">Reference proteome</keyword>
<gene>
    <name evidence="3" type="ORF">H6G03_16240</name>
</gene>
<dbReference type="EMBL" id="JACJPW010000040">
    <property type="protein sequence ID" value="MBD2182629.1"/>
    <property type="molecule type" value="Genomic_DNA"/>
</dbReference>
<evidence type="ECO:0000256" key="1">
    <source>
        <dbReference type="SAM" id="MobiDB-lite"/>
    </source>
</evidence>
<dbReference type="AlphaFoldDB" id="A0A926VF20"/>
<feature type="signal peptide" evidence="2">
    <location>
        <begin position="1"/>
        <end position="23"/>
    </location>
</feature>
<protein>
    <submittedName>
        <fullName evidence="3">Uncharacterized protein</fullName>
    </submittedName>
</protein>
<evidence type="ECO:0000313" key="4">
    <source>
        <dbReference type="Proteomes" id="UP000641646"/>
    </source>
</evidence>
<evidence type="ECO:0000313" key="3">
    <source>
        <dbReference type="EMBL" id="MBD2182629.1"/>
    </source>
</evidence>
<organism evidence="3 4">
    <name type="scientific">Aerosakkonema funiforme FACHB-1375</name>
    <dbReference type="NCBI Taxonomy" id="2949571"/>
    <lineage>
        <taxon>Bacteria</taxon>
        <taxon>Bacillati</taxon>
        <taxon>Cyanobacteriota</taxon>
        <taxon>Cyanophyceae</taxon>
        <taxon>Oscillatoriophycideae</taxon>
        <taxon>Aerosakkonematales</taxon>
        <taxon>Aerosakkonemataceae</taxon>
        <taxon>Aerosakkonema</taxon>
    </lineage>
</organism>
<comment type="caution">
    <text evidence="3">The sequence shown here is derived from an EMBL/GenBank/DDBJ whole genome shotgun (WGS) entry which is preliminary data.</text>
</comment>
<accession>A0A926VF20</accession>
<feature type="compositionally biased region" description="Polar residues" evidence="1">
    <location>
        <begin position="137"/>
        <end position="164"/>
    </location>
</feature>
<keyword evidence="2" id="KW-0732">Signal</keyword>
<sequence length="406" mass="43189">MRLSTLAVCTLAALAAGALSAEASPSQSTHAPPSGAYAAPETVTAPSLAQLVAQIENDSNSQIEVTKQLEAELSSIAQPTNNIIAQSSPASAKQSEATELLVTENPGAAALRANNFVSQSSINADVNQVLNDRQSQNQTNYCGSQTTQNPTASNSTTQVAQGSRNCPRPRQIAPLSVPEVEDEFESSPGLSIYIPVGFGADRNTFFLGGTYQNTTRSDDDDNNGNVGVGIGLGDADRLVGVEISYAFENFNDEDDFGEGGFNLKVHRRLSQSLSVAAGYNGLINIGSHDFEHSRYGVITKIFRTRESIRDPFSRLAVTVGVGDGQFRSNGAIDADDNDPNFFGNVAFRLVRPISFITEWTGTDLALGFSIAPFKGIPWVITPAVRDLAGRGDDPRFVLGSGISFQF</sequence>
<reference evidence="3" key="1">
    <citation type="journal article" date="2015" name="ISME J.">
        <title>Draft Genome Sequence of Streptomyces incarnatus NRRL8089, which Produces the Nucleoside Antibiotic Sinefungin.</title>
        <authorList>
            <person name="Oshima K."/>
            <person name="Hattori M."/>
            <person name="Shimizu H."/>
            <person name="Fukuda K."/>
            <person name="Nemoto M."/>
            <person name="Inagaki K."/>
            <person name="Tamura T."/>
        </authorList>
    </citation>
    <scope>NUCLEOTIDE SEQUENCE</scope>
    <source>
        <strain evidence="3">FACHB-1375</strain>
    </source>
</reference>
<feature type="region of interest" description="Disordered" evidence="1">
    <location>
        <begin position="137"/>
        <end position="171"/>
    </location>
</feature>